<evidence type="ECO:0000256" key="2">
    <source>
        <dbReference type="ARBA" id="ARBA00022723"/>
    </source>
</evidence>
<dbReference type="InterPro" id="IPR013785">
    <property type="entry name" value="Aldolase_TIM"/>
</dbReference>
<dbReference type="AlphaFoldDB" id="X0YCI3"/>
<evidence type="ECO:0000313" key="6">
    <source>
        <dbReference type="EMBL" id="GAG44967.1"/>
    </source>
</evidence>
<dbReference type="GO" id="GO:0051536">
    <property type="term" value="F:iron-sulfur cluster binding"/>
    <property type="evidence" value="ECO:0007669"/>
    <property type="project" value="UniProtKB-KW"/>
</dbReference>
<dbReference type="GO" id="GO:0046872">
    <property type="term" value="F:metal ion binding"/>
    <property type="evidence" value="ECO:0007669"/>
    <property type="project" value="UniProtKB-KW"/>
</dbReference>
<organism evidence="6">
    <name type="scientific">marine sediment metagenome</name>
    <dbReference type="NCBI Taxonomy" id="412755"/>
    <lineage>
        <taxon>unclassified sequences</taxon>
        <taxon>metagenomes</taxon>
        <taxon>ecological metagenomes</taxon>
    </lineage>
</organism>
<keyword evidence="3" id="KW-0408">Iron</keyword>
<feature type="domain" description="Radical SAM core" evidence="5">
    <location>
        <begin position="22"/>
        <end position="222"/>
    </location>
</feature>
<evidence type="ECO:0000256" key="3">
    <source>
        <dbReference type="ARBA" id="ARBA00023004"/>
    </source>
</evidence>
<dbReference type="InterPro" id="IPR007197">
    <property type="entry name" value="rSAM"/>
</dbReference>
<comment type="caution">
    <text evidence="6">The sequence shown here is derived from an EMBL/GenBank/DDBJ whole genome shotgun (WGS) entry which is preliminary data.</text>
</comment>
<sequence>PFNSAKALIWREWFEGIVNQNFLPPVTVNTDPSNICNYDCLWCNAFDCMKGDRKSISRDQLFRLADFYKEWGARSTCVAGGGEPLMNKATPDFLVKLKTNNIASGLITNGSLFTDKIIEIVVSCCRWVGISMDAGTTDTYMKVKGIDDPKMFEKVLLNIEKLAREVKKQGSTCDICYKYLLHPSNVSEILTAAKIAKQIGVKDFHLRPVGWDNLTKTKGKER</sequence>
<feature type="non-terminal residue" evidence="6">
    <location>
        <position position="222"/>
    </location>
</feature>
<keyword evidence="1" id="KW-0949">S-adenosyl-L-methionine</keyword>
<dbReference type="SUPFAM" id="SSF102114">
    <property type="entry name" value="Radical SAM enzymes"/>
    <property type="match status" value="1"/>
</dbReference>
<feature type="non-terminal residue" evidence="6">
    <location>
        <position position="1"/>
    </location>
</feature>
<dbReference type="SFLD" id="SFLDS00029">
    <property type="entry name" value="Radical_SAM"/>
    <property type="match status" value="1"/>
</dbReference>
<dbReference type="Pfam" id="PF04055">
    <property type="entry name" value="Radical_SAM"/>
    <property type="match status" value="1"/>
</dbReference>
<accession>X0YCI3</accession>
<dbReference type="PANTHER" id="PTHR11228:SF7">
    <property type="entry name" value="PQQA PEPTIDE CYCLASE"/>
    <property type="match status" value="1"/>
</dbReference>
<reference evidence="6" key="1">
    <citation type="journal article" date="2014" name="Front. Microbiol.">
        <title>High frequency of phylogenetically diverse reductive dehalogenase-homologous genes in deep subseafloor sedimentary metagenomes.</title>
        <authorList>
            <person name="Kawai M."/>
            <person name="Futagami T."/>
            <person name="Toyoda A."/>
            <person name="Takaki Y."/>
            <person name="Nishi S."/>
            <person name="Hori S."/>
            <person name="Arai W."/>
            <person name="Tsubouchi T."/>
            <person name="Morono Y."/>
            <person name="Uchiyama I."/>
            <person name="Ito T."/>
            <person name="Fujiyama A."/>
            <person name="Inagaki F."/>
            <person name="Takami H."/>
        </authorList>
    </citation>
    <scope>NUCLEOTIDE SEQUENCE</scope>
    <source>
        <strain evidence="6">Expedition CK06-06</strain>
    </source>
</reference>
<dbReference type="CDD" id="cd01335">
    <property type="entry name" value="Radical_SAM"/>
    <property type="match status" value="1"/>
</dbReference>
<dbReference type="Gene3D" id="3.20.20.70">
    <property type="entry name" value="Aldolase class I"/>
    <property type="match status" value="1"/>
</dbReference>
<dbReference type="GO" id="GO:0003824">
    <property type="term" value="F:catalytic activity"/>
    <property type="evidence" value="ECO:0007669"/>
    <property type="project" value="InterPro"/>
</dbReference>
<evidence type="ECO:0000256" key="1">
    <source>
        <dbReference type="ARBA" id="ARBA00022691"/>
    </source>
</evidence>
<dbReference type="EMBL" id="BARS01054035">
    <property type="protein sequence ID" value="GAG44967.1"/>
    <property type="molecule type" value="Genomic_DNA"/>
</dbReference>
<proteinExistence type="predicted"/>
<dbReference type="SFLD" id="SFLDG01067">
    <property type="entry name" value="SPASM/twitch_domain_containing"/>
    <property type="match status" value="1"/>
</dbReference>
<evidence type="ECO:0000259" key="5">
    <source>
        <dbReference type="PROSITE" id="PS51918"/>
    </source>
</evidence>
<keyword evidence="2" id="KW-0479">Metal-binding</keyword>
<dbReference type="InterPro" id="IPR058240">
    <property type="entry name" value="rSAM_sf"/>
</dbReference>
<dbReference type="PROSITE" id="PS51918">
    <property type="entry name" value="RADICAL_SAM"/>
    <property type="match status" value="1"/>
</dbReference>
<protein>
    <recommendedName>
        <fullName evidence="5">Radical SAM core domain-containing protein</fullName>
    </recommendedName>
</protein>
<evidence type="ECO:0000256" key="4">
    <source>
        <dbReference type="ARBA" id="ARBA00023014"/>
    </source>
</evidence>
<dbReference type="InterPro" id="IPR050377">
    <property type="entry name" value="Radical_SAM_PqqE_MftC-like"/>
</dbReference>
<dbReference type="PANTHER" id="PTHR11228">
    <property type="entry name" value="RADICAL SAM DOMAIN PROTEIN"/>
    <property type="match status" value="1"/>
</dbReference>
<gene>
    <name evidence="6" type="ORF">S01H1_80073</name>
</gene>
<name>X0YCI3_9ZZZZ</name>
<keyword evidence="4" id="KW-0411">Iron-sulfur</keyword>